<dbReference type="Pfam" id="PF02776">
    <property type="entry name" value="TPP_enzyme_N"/>
    <property type="match status" value="1"/>
</dbReference>
<keyword evidence="2 6" id="KW-0479">Metal-binding</keyword>
<dbReference type="GO" id="GO:0030976">
    <property type="term" value="F:thiamine pyrophosphate binding"/>
    <property type="evidence" value="ECO:0007669"/>
    <property type="project" value="UniProtKB-UniRule"/>
</dbReference>
<dbReference type="GO" id="GO:0009234">
    <property type="term" value="P:menaquinone biosynthetic process"/>
    <property type="evidence" value="ECO:0007669"/>
    <property type="project" value="UniProtKB-UniRule"/>
</dbReference>
<dbReference type="PANTHER" id="PTHR42916:SF1">
    <property type="entry name" value="PROTEIN PHYLLO, CHLOROPLASTIC"/>
    <property type="match status" value="1"/>
</dbReference>
<evidence type="ECO:0000256" key="3">
    <source>
        <dbReference type="ARBA" id="ARBA00022842"/>
    </source>
</evidence>
<dbReference type="UniPathway" id="UPA00079"/>
<feature type="domain" description="Thiamine pyrophosphate enzyme N-terminal TPP-binding" evidence="8">
    <location>
        <begin position="10"/>
        <end position="125"/>
    </location>
</feature>
<dbReference type="GO" id="GO:0000287">
    <property type="term" value="F:magnesium ion binding"/>
    <property type="evidence" value="ECO:0007669"/>
    <property type="project" value="UniProtKB-UniRule"/>
</dbReference>
<gene>
    <name evidence="6" type="primary">menD</name>
    <name evidence="9" type="ORF">EDD40_5155</name>
</gene>
<dbReference type="InterPro" id="IPR012001">
    <property type="entry name" value="Thiamin_PyroP_enz_TPP-bd_dom"/>
</dbReference>
<protein>
    <recommendedName>
        <fullName evidence="6">2-succinyl-5-enolpyruvyl-6-hydroxy-3-cyclohexene-1-carboxylate synthase</fullName>
        <shortName evidence="6">SEPHCHC synthase</shortName>
        <ecNumber evidence="6">2.2.1.9</ecNumber>
    </recommendedName>
    <alternativeName>
        <fullName evidence="6">Menaquinone biosynthesis protein MenD</fullName>
    </alternativeName>
</protein>
<comment type="subunit">
    <text evidence="6">Homodimer.</text>
</comment>
<evidence type="ECO:0000256" key="2">
    <source>
        <dbReference type="ARBA" id="ARBA00022723"/>
    </source>
</evidence>
<evidence type="ECO:0000256" key="4">
    <source>
        <dbReference type="ARBA" id="ARBA00023052"/>
    </source>
</evidence>
<comment type="catalytic activity">
    <reaction evidence="6">
        <text>isochorismate + 2-oxoglutarate + H(+) = 5-enolpyruvoyl-6-hydroxy-2-succinyl-cyclohex-3-ene-1-carboxylate + CO2</text>
        <dbReference type="Rhea" id="RHEA:25593"/>
        <dbReference type="ChEBI" id="CHEBI:15378"/>
        <dbReference type="ChEBI" id="CHEBI:16526"/>
        <dbReference type="ChEBI" id="CHEBI:16810"/>
        <dbReference type="ChEBI" id="CHEBI:29780"/>
        <dbReference type="ChEBI" id="CHEBI:58818"/>
        <dbReference type="EC" id="2.2.1.9"/>
    </reaction>
</comment>
<dbReference type="EC" id="2.2.1.9" evidence="6"/>
<comment type="pathway">
    <text evidence="6">Quinol/quinone metabolism; 1,4-dihydroxy-2-naphthoate biosynthesis; 1,4-dihydroxy-2-naphthoate from chorismate: step 2/7.</text>
</comment>
<dbReference type="Gene3D" id="3.40.50.1220">
    <property type="entry name" value="TPP-binding domain"/>
    <property type="match status" value="1"/>
</dbReference>
<evidence type="ECO:0000313" key="10">
    <source>
        <dbReference type="Proteomes" id="UP000268727"/>
    </source>
</evidence>
<keyword evidence="3 6" id="KW-0460">Magnesium</keyword>
<comment type="pathway">
    <text evidence="6">Quinol/quinone metabolism; menaquinone biosynthesis.</text>
</comment>
<organism evidence="9 10">
    <name type="scientific">Saccharothrix texasensis</name>
    <dbReference type="NCBI Taxonomy" id="103734"/>
    <lineage>
        <taxon>Bacteria</taxon>
        <taxon>Bacillati</taxon>
        <taxon>Actinomycetota</taxon>
        <taxon>Actinomycetes</taxon>
        <taxon>Pseudonocardiales</taxon>
        <taxon>Pseudonocardiaceae</taxon>
        <taxon>Saccharothrix</taxon>
    </lineage>
</organism>
<evidence type="ECO:0000259" key="7">
    <source>
        <dbReference type="Pfam" id="PF02775"/>
    </source>
</evidence>
<evidence type="ECO:0000256" key="5">
    <source>
        <dbReference type="ARBA" id="ARBA00023211"/>
    </source>
</evidence>
<proteinExistence type="inferred from homology"/>
<dbReference type="CDD" id="cd07037">
    <property type="entry name" value="TPP_PYR_MenD"/>
    <property type="match status" value="1"/>
</dbReference>
<evidence type="ECO:0000256" key="1">
    <source>
        <dbReference type="ARBA" id="ARBA00022679"/>
    </source>
</evidence>
<evidence type="ECO:0000259" key="8">
    <source>
        <dbReference type="Pfam" id="PF02776"/>
    </source>
</evidence>
<dbReference type="PIRSF" id="PIRSF004983">
    <property type="entry name" value="MenD"/>
    <property type="match status" value="1"/>
</dbReference>
<keyword evidence="10" id="KW-1185">Reference proteome</keyword>
<reference evidence="9 10" key="1">
    <citation type="submission" date="2018-11" db="EMBL/GenBank/DDBJ databases">
        <title>Sequencing the genomes of 1000 actinobacteria strains.</title>
        <authorList>
            <person name="Klenk H.-P."/>
        </authorList>
    </citation>
    <scope>NUCLEOTIDE SEQUENCE [LARGE SCALE GENOMIC DNA]</scope>
    <source>
        <strain evidence="9 10">DSM 44231</strain>
    </source>
</reference>
<keyword evidence="6" id="KW-0474">Menaquinone biosynthesis</keyword>
<dbReference type="GO" id="GO:0070204">
    <property type="term" value="F:2-succinyl-5-enolpyruvyl-6-hydroxy-3-cyclohexene-1-carboxylic-acid synthase activity"/>
    <property type="evidence" value="ECO:0007669"/>
    <property type="project" value="UniProtKB-UniRule"/>
</dbReference>
<sequence>MRVNPSTAQARVLVDELIRNDVRHVVLSPGSRNAPLSFALHEAAAAGRLTLHVRVDERTAGFLALGLARGSGEVTAVTCTSGTAVANLHPAVLEARHSGVPVIALTADRPVELYRTGASQTVDQQRVFGLDTLQFPVAERRDDQNGLWRSLVCRAVATARDQGPVHVNVPFREPLVPDAADDWPESLDGRPFDMPWTRAARRTTTSTHAADHLGPRTLVIVGDTGHDLSDLADRAGWPVVAEPTGHGLRHGTLLLNAGELPEHLRPRAVVVVGRATLSRGVLNLIARTPVVHVLSDELDWPDPRFAATHTSTDLVLGEHDVDDDWLTAWQHADKAVADVVDGLLAEQPWPTGLHVARDLVAALPPGANLFLGSSNPVRDVDLVAAPRRDVRTYANRGVAGIDGSVSTAAGIALTRGPTYALIGDLTFLHDANGLLIGPDEPRPDLTVVVLNDDGGGIFALLEQGAKEHERTFERVFGTPHGVDLESLCAAHHVPHTRATTPEELNRALDRPSGIRVVEIRAKRDELRDLHARLKTAVSTAFH</sequence>
<dbReference type="PANTHER" id="PTHR42916">
    <property type="entry name" value="2-SUCCINYL-5-ENOLPYRUVYL-6-HYDROXY-3-CYCLOHEXENE-1-CARBOXYLATE SYNTHASE"/>
    <property type="match status" value="1"/>
</dbReference>
<dbReference type="HAMAP" id="MF_01659">
    <property type="entry name" value="MenD"/>
    <property type="match status" value="1"/>
</dbReference>
<dbReference type="AlphaFoldDB" id="A0A3N1HB94"/>
<dbReference type="InterPro" id="IPR011766">
    <property type="entry name" value="TPP_enzyme_TPP-bd"/>
</dbReference>
<name>A0A3N1HB94_9PSEU</name>
<dbReference type="GO" id="GO:0030145">
    <property type="term" value="F:manganese ion binding"/>
    <property type="evidence" value="ECO:0007669"/>
    <property type="project" value="UniProtKB-UniRule"/>
</dbReference>
<keyword evidence="4 6" id="KW-0786">Thiamine pyrophosphate</keyword>
<accession>A0A3N1HB94</accession>
<dbReference type="InterPro" id="IPR004433">
    <property type="entry name" value="MenaQ_synth_MenD"/>
</dbReference>
<comment type="cofactor">
    <cofactor evidence="6">
        <name>Mg(2+)</name>
        <dbReference type="ChEBI" id="CHEBI:18420"/>
    </cofactor>
    <cofactor evidence="6">
        <name>Mn(2+)</name>
        <dbReference type="ChEBI" id="CHEBI:29035"/>
    </cofactor>
</comment>
<evidence type="ECO:0000313" key="9">
    <source>
        <dbReference type="EMBL" id="ROP39758.1"/>
    </source>
</evidence>
<comment type="similarity">
    <text evidence="6">Belongs to the TPP enzyme family. MenD subfamily.</text>
</comment>
<dbReference type="CDD" id="cd02009">
    <property type="entry name" value="TPP_SHCHC_synthase"/>
    <property type="match status" value="1"/>
</dbReference>
<dbReference type="SUPFAM" id="SSF52518">
    <property type="entry name" value="Thiamin diphosphate-binding fold (THDP-binding)"/>
    <property type="match status" value="2"/>
</dbReference>
<feature type="domain" description="Thiamine pyrophosphate enzyme TPP-binding" evidence="7">
    <location>
        <begin position="393"/>
        <end position="510"/>
    </location>
</feature>
<keyword evidence="1 6" id="KW-0808">Transferase</keyword>
<keyword evidence="5 6" id="KW-0464">Manganese</keyword>
<dbReference type="Proteomes" id="UP000268727">
    <property type="component" value="Unassembled WGS sequence"/>
</dbReference>
<dbReference type="UniPathway" id="UPA01057">
    <property type="reaction ID" value="UER00164"/>
</dbReference>
<comment type="function">
    <text evidence="6">Catalyzes the thiamine diphosphate-dependent decarboxylation of 2-oxoglutarate and the subsequent addition of the resulting succinic semialdehyde-thiamine pyrophosphate anion to isochorismate to yield 2-succinyl-5-enolpyruvyl-6-hydroxy-3-cyclohexene-1-carboxylate (SEPHCHC).</text>
</comment>
<dbReference type="NCBIfam" id="TIGR00173">
    <property type="entry name" value="menD"/>
    <property type="match status" value="1"/>
</dbReference>
<comment type="caution">
    <text evidence="9">The sequence shown here is derived from an EMBL/GenBank/DDBJ whole genome shotgun (WGS) entry which is preliminary data.</text>
</comment>
<comment type="cofactor">
    <cofactor evidence="6">
        <name>thiamine diphosphate</name>
        <dbReference type="ChEBI" id="CHEBI:58937"/>
    </cofactor>
    <text evidence="6">Binds 1 thiamine pyrophosphate per subunit.</text>
</comment>
<dbReference type="Pfam" id="PF02775">
    <property type="entry name" value="TPP_enzyme_C"/>
    <property type="match status" value="1"/>
</dbReference>
<evidence type="ECO:0000256" key="6">
    <source>
        <dbReference type="HAMAP-Rule" id="MF_01659"/>
    </source>
</evidence>
<dbReference type="Gene3D" id="3.40.50.970">
    <property type="match status" value="2"/>
</dbReference>
<dbReference type="InterPro" id="IPR029061">
    <property type="entry name" value="THDP-binding"/>
</dbReference>
<dbReference type="EMBL" id="RJKM01000001">
    <property type="protein sequence ID" value="ROP39758.1"/>
    <property type="molecule type" value="Genomic_DNA"/>
</dbReference>